<evidence type="ECO:0000313" key="1">
    <source>
        <dbReference type="EMBL" id="KAH6942491.1"/>
    </source>
</evidence>
<dbReference type="Proteomes" id="UP000821845">
    <property type="component" value="Chromosome 10"/>
</dbReference>
<reference evidence="1" key="1">
    <citation type="submission" date="2020-05" db="EMBL/GenBank/DDBJ databases">
        <title>Large-scale comparative analyses of tick genomes elucidate their genetic diversity and vector capacities.</title>
        <authorList>
            <person name="Jia N."/>
            <person name="Wang J."/>
            <person name="Shi W."/>
            <person name="Du L."/>
            <person name="Sun Y."/>
            <person name="Zhan W."/>
            <person name="Jiang J."/>
            <person name="Wang Q."/>
            <person name="Zhang B."/>
            <person name="Ji P."/>
            <person name="Sakyi L.B."/>
            <person name="Cui X."/>
            <person name="Yuan T."/>
            <person name="Jiang B."/>
            <person name="Yang W."/>
            <person name="Lam T.T.-Y."/>
            <person name="Chang Q."/>
            <person name="Ding S."/>
            <person name="Wang X."/>
            <person name="Zhu J."/>
            <person name="Ruan X."/>
            <person name="Zhao L."/>
            <person name="Wei J."/>
            <person name="Que T."/>
            <person name="Du C."/>
            <person name="Cheng J."/>
            <person name="Dai P."/>
            <person name="Han X."/>
            <person name="Huang E."/>
            <person name="Gao Y."/>
            <person name="Liu J."/>
            <person name="Shao H."/>
            <person name="Ye R."/>
            <person name="Li L."/>
            <person name="Wei W."/>
            <person name="Wang X."/>
            <person name="Wang C."/>
            <person name="Yang T."/>
            <person name="Huo Q."/>
            <person name="Li W."/>
            <person name="Guo W."/>
            <person name="Chen H."/>
            <person name="Zhou L."/>
            <person name="Ni X."/>
            <person name="Tian J."/>
            <person name="Zhou Y."/>
            <person name="Sheng Y."/>
            <person name="Liu T."/>
            <person name="Pan Y."/>
            <person name="Xia L."/>
            <person name="Li J."/>
            <person name="Zhao F."/>
            <person name="Cao W."/>
        </authorList>
    </citation>
    <scope>NUCLEOTIDE SEQUENCE</scope>
    <source>
        <strain evidence="1">Hyas-2018</strain>
    </source>
</reference>
<gene>
    <name evidence="1" type="ORF">HPB50_006633</name>
</gene>
<organism evidence="1 2">
    <name type="scientific">Hyalomma asiaticum</name>
    <name type="common">Tick</name>
    <dbReference type="NCBI Taxonomy" id="266040"/>
    <lineage>
        <taxon>Eukaryota</taxon>
        <taxon>Metazoa</taxon>
        <taxon>Ecdysozoa</taxon>
        <taxon>Arthropoda</taxon>
        <taxon>Chelicerata</taxon>
        <taxon>Arachnida</taxon>
        <taxon>Acari</taxon>
        <taxon>Parasitiformes</taxon>
        <taxon>Ixodida</taxon>
        <taxon>Ixodoidea</taxon>
        <taxon>Ixodidae</taxon>
        <taxon>Hyalomminae</taxon>
        <taxon>Hyalomma</taxon>
    </lineage>
</organism>
<evidence type="ECO:0000313" key="2">
    <source>
        <dbReference type="Proteomes" id="UP000821845"/>
    </source>
</evidence>
<dbReference type="EMBL" id="CM023490">
    <property type="protein sequence ID" value="KAH6942491.1"/>
    <property type="molecule type" value="Genomic_DNA"/>
</dbReference>
<name>A0ACB7T8A7_HYAAI</name>
<protein>
    <submittedName>
        <fullName evidence="1">Uncharacterized protein</fullName>
    </submittedName>
</protein>
<proteinExistence type="predicted"/>
<sequence>MSAQVICLPGRLELDLDLAASVGPAPSAAGFYRHLDRPLEWERRLGMDPSVTSCCMSAGGARGLTRPDAATKVLCSKLSL</sequence>
<accession>A0ACB7T8A7</accession>
<comment type="caution">
    <text evidence="1">The sequence shown here is derived from an EMBL/GenBank/DDBJ whole genome shotgun (WGS) entry which is preliminary data.</text>
</comment>
<keyword evidence="2" id="KW-1185">Reference proteome</keyword>